<evidence type="ECO:0000256" key="4">
    <source>
        <dbReference type="ARBA" id="ARBA00011245"/>
    </source>
</evidence>
<comment type="pathway">
    <text evidence="2">Lipid metabolism; fatty acid beta-oxidation.</text>
</comment>
<evidence type="ECO:0000256" key="3">
    <source>
        <dbReference type="ARBA" id="ARBA00008750"/>
    </source>
</evidence>
<evidence type="ECO:0000256" key="14">
    <source>
        <dbReference type="ARBA" id="ARBA00049556"/>
    </source>
</evidence>
<dbReference type="GO" id="GO:0070403">
    <property type="term" value="F:NAD+ binding"/>
    <property type="evidence" value="ECO:0007669"/>
    <property type="project" value="InterPro"/>
</dbReference>
<comment type="caution">
    <text evidence="18">The sequence shown here is derived from an EMBL/GenBank/DDBJ whole genome shotgun (WGS) entry which is preliminary data.</text>
</comment>
<dbReference type="Pfam" id="PF02737">
    <property type="entry name" value="3HCDH_N"/>
    <property type="match status" value="1"/>
</dbReference>
<evidence type="ECO:0000256" key="6">
    <source>
        <dbReference type="ARBA" id="ARBA00022963"/>
    </source>
</evidence>
<feature type="domain" description="3-hydroxyacyl-CoA dehydrogenase C-terminal" evidence="16">
    <location>
        <begin position="604"/>
        <end position="690"/>
    </location>
</feature>
<keyword evidence="10" id="KW-0576">Peroxisome</keyword>
<dbReference type="UniPathway" id="UPA00659"/>
<dbReference type="InterPro" id="IPR001753">
    <property type="entry name" value="Enoyl-CoA_hydra/iso"/>
</dbReference>
<comment type="similarity">
    <text evidence="3">In the N-terminal section; belongs to the enoyl-CoA hydratase/isomerase family.</text>
</comment>
<evidence type="ECO:0000256" key="9">
    <source>
        <dbReference type="ARBA" id="ARBA00023098"/>
    </source>
</evidence>
<evidence type="ECO:0000259" key="17">
    <source>
        <dbReference type="Pfam" id="PF02737"/>
    </source>
</evidence>
<feature type="domain" description="3-hydroxyacyl-CoA dehydrogenase NAD binding" evidence="17">
    <location>
        <begin position="302"/>
        <end position="478"/>
    </location>
</feature>
<dbReference type="InterPro" id="IPR006176">
    <property type="entry name" value="3-OHacyl-CoA_DH_NAD-bd"/>
</dbReference>
<dbReference type="CDD" id="cd06558">
    <property type="entry name" value="crotonase-like"/>
    <property type="match status" value="1"/>
</dbReference>
<dbReference type="InterPro" id="IPR006108">
    <property type="entry name" value="3HC_DH_C"/>
</dbReference>
<dbReference type="GO" id="GO:0016853">
    <property type="term" value="F:isomerase activity"/>
    <property type="evidence" value="ECO:0007669"/>
    <property type="project" value="UniProtKB-KW"/>
</dbReference>
<dbReference type="AlphaFoldDB" id="A0A8J2YPZ7"/>
<dbReference type="InterPro" id="IPR029045">
    <property type="entry name" value="ClpP/crotonase-like_dom_sf"/>
</dbReference>
<dbReference type="FunFam" id="3.40.50.720:FF:000009">
    <property type="entry name" value="Fatty oxidation complex, alpha subunit"/>
    <property type="match status" value="1"/>
</dbReference>
<evidence type="ECO:0000313" key="18">
    <source>
        <dbReference type="EMBL" id="GGF02383.1"/>
    </source>
</evidence>
<keyword evidence="5" id="KW-0276">Fatty acid metabolism</keyword>
<dbReference type="GO" id="GO:0004300">
    <property type="term" value="F:enoyl-CoA hydratase activity"/>
    <property type="evidence" value="ECO:0007669"/>
    <property type="project" value="UniProtKB-ARBA"/>
</dbReference>
<evidence type="ECO:0000256" key="13">
    <source>
        <dbReference type="ARBA" id="ARBA00023268"/>
    </source>
</evidence>
<dbReference type="RefSeq" id="WP_189042047.1">
    <property type="nucleotide sequence ID" value="NZ_BMJQ01000001.1"/>
</dbReference>
<dbReference type="Proteomes" id="UP000646365">
    <property type="component" value="Unassembled WGS sequence"/>
</dbReference>
<keyword evidence="19" id="KW-1185">Reference proteome</keyword>
<keyword evidence="11" id="KW-0413">Isomerase</keyword>
<organism evidence="18 19">
    <name type="scientific">Aliidongia dinghuensis</name>
    <dbReference type="NCBI Taxonomy" id="1867774"/>
    <lineage>
        <taxon>Bacteria</taxon>
        <taxon>Pseudomonadati</taxon>
        <taxon>Pseudomonadota</taxon>
        <taxon>Alphaproteobacteria</taxon>
        <taxon>Rhodospirillales</taxon>
        <taxon>Dongiaceae</taxon>
        <taxon>Aliidongia</taxon>
    </lineage>
</organism>
<dbReference type="InterPro" id="IPR036291">
    <property type="entry name" value="NAD(P)-bd_dom_sf"/>
</dbReference>
<dbReference type="Pfam" id="PF00725">
    <property type="entry name" value="3HCDH"/>
    <property type="match status" value="2"/>
</dbReference>
<keyword evidence="13" id="KW-0511">Multifunctional enzyme</keyword>
<dbReference type="Pfam" id="PF00378">
    <property type="entry name" value="ECH_1"/>
    <property type="match status" value="1"/>
</dbReference>
<sequence>MTSPVTPSPVTSRRSGDIAVVIIDNPPVNALGHKVRAGLATELAALEADATVAAVVLACAGRTFVAGADITEFGKPLEPPGLHEVIAQIGRMTKPVVAAIHGTALGGGLELALGCHYRVAVATAQFGLPEVKLGILPGAGGTQRLPRVLGVIPALEIMTTGDFIGADKALAGGLIQRILPDLDQAAVDFAREIAAARPLPLIEASDGKLAEARANPGLIDEFARSIARRSRGFRAPGAIIDCVKAALAKPFADGLAYERERFMELVQSPESAAQRYAFFAEREAGKVPGLPSDTPVRPIRRAAVIGAGTMGGGIAMNFANAGIPVTLIETGAEALERGLKTIRANYEATAKRGGITPADAEARFARITGSLKLEDAAEADIVTEAVFEEMGLKKDLFGKLDRIVRADAILATNTSTLDVNEIAAATSRPERVLGTHYFSPANVMKLLEIVRGTATAPDVLATAMAMARKLKKVPVVVGVCYGFVGNRMLHRRASQVESLLLEGASPAELDQALLDFGFPMGPCAMADLAGIDVGWRIRQGLGIRDEVSDRLYEAGRLGQKTGAGFFRYEPGNRAPIPDPAVDAIIAAAAAAKGIDRRSIPQDEILARLLYPMVNEAAHILEEGIASRASDIDIVWFYGYGWPVYRGGPMYWADHIGLETIRAGLQKMTDRLSDARLKPAPLLARLAAEGRGFLGPKA</sequence>
<dbReference type="PANTHER" id="PTHR23309">
    <property type="entry name" value="3-HYDROXYACYL-COA DEHYROGENASE"/>
    <property type="match status" value="1"/>
</dbReference>
<comment type="catalytic activity">
    <reaction evidence="14">
        <text>a (3S)-3-hydroxyacyl-CoA + NAD(+) = a 3-oxoacyl-CoA + NADH + H(+)</text>
        <dbReference type="Rhea" id="RHEA:22432"/>
        <dbReference type="ChEBI" id="CHEBI:15378"/>
        <dbReference type="ChEBI" id="CHEBI:57318"/>
        <dbReference type="ChEBI" id="CHEBI:57540"/>
        <dbReference type="ChEBI" id="CHEBI:57945"/>
        <dbReference type="ChEBI" id="CHEBI:90726"/>
        <dbReference type="EC" id="1.1.1.35"/>
    </reaction>
</comment>
<dbReference type="InterPro" id="IPR008927">
    <property type="entry name" value="6-PGluconate_DH-like_C_sf"/>
</dbReference>
<dbReference type="Gene3D" id="3.90.226.10">
    <property type="entry name" value="2-enoyl-CoA Hydratase, Chain A, domain 1"/>
    <property type="match status" value="1"/>
</dbReference>
<proteinExistence type="inferred from homology"/>
<dbReference type="PROSITE" id="PS00166">
    <property type="entry name" value="ENOYL_COA_HYDRATASE"/>
    <property type="match status" value="1"/>
</dbReference>
<keyword evidence="6" id="KW-0442">Lipid degradation</keyword>
<comment type="similarity">
    <text evidence="15">Belongs to the enoyl-CoA hydratase/isomerase family.</text>
</comment>
<evidence type="ECO:0000256" key="11">
    <source>
        <dbReference type="ARBA" id="ARBA00023235"/>
    </source>
</evidence>
<comment type="subunit">
    <text evidence="4">Monomer.</text>
</comment>
<dbReference type="GO" id="GO:0003857">
    <property type="term" value="F:(3S)-3-hydroxyacyl-CoA dehydrogenase (NAD+) activity"/>
    <property type="evidence" value="ECO:0007669"/>
    <property type="project" value="UniProtKB-EC"/>
</dbReference>
<dbReference type="PANTHER" id="PTHR23309:SF49">
    <property type="entry name" value="PEROXISOMAL BIFUNCTIONAL ENZYME"/>
    <property type="match status" value="1"/>
</dbReference>
<dbReference type="FunFam" id="1.10.1040.50:FF:000006">
    <property type="entry name" value="Peroxisomal bifunctional enzyme"/>
    <property type="match status" value="1"/>
</dbReference>
<dbReference type="InterPro" id="IPR018376">
    <property type="entry name" value="Enoyl-CoA_hyd/isom_CS"/>
</dbReference>
<evidence type="ECO:0000259" key="16">
    <source>
        <dbReference type="Pfam" id="PF00725"/>
    </source>
</evidence>
<dbReference type="Gene3D" id="1.10.1040.50">
    <property type="match status" value="1"/>
</dbReference>
<evidence type="ECO:0000256" key="1">
    <source>
        <dbReference type="ARBA" id="ARBA00004275"/>
    </source>
</evidence>
<gene>
    <name evidence="18" type="ORF">GCM10011611_04830</name>
</gene>
<evidence type="ECO:0000256" key="15">
    <source>
        <dbReference type="RuleBase" id="RU003707"/>
    </source>
</evidence>
<evidence type="ECO:0000256" key="2">
    <source>
        <dbReference type="ARBA" id="ARBA00005005"/>
    </source>
</evidence>
<evidence type="ECO:0000256" key="7">
    <source>
        <dbReference type="ARBA" id="ARBA00023002"/>
    </source>
</evidence>
<feature type="domain" description="3-hydroxyacyl-CoA dehydrogenase C-terminal" evidence="16">
    <location>
        <begin position="482"/>
        <end position="568"/>
    </location>
</feature>
<keyword evidence="9" id="KW-0443">Lipid metabolism</keyword>
<dbReference type="GO" id="GO:0006635">
    <property type="term" value="P:fatty acid beta-oxidation"/>
    <property type="evidence" value="ECO:0007669"/>
    <property type="project" value="UniProtKB-UniPathway"/>
</dbReference>
<evidence type="ECO:0000313" key="19">
    <source>
        <dbReference type="Proteomes" id="UP000646365"/>
    </source>
</evidence>
<evidence type="ECO:0000256" key="8">
    <source>
        <dbReference type="ARBA" id="ARBA00023027"/>
    </source>
</evidence>
<evidence type="ECO:0000256" key="12">
    <source>
        <dbReference type="ARBA" id="ARBA00023239"/>
    </source>
</evidence>
<keyword evidence="12" id="KW-0456">Lyase</keyword>
<keyword evidence="8" id="KW-0520">NAD</keyword>
<reference evidence="18" key="2">
    <citation type="submission" date="2020-09" db="EMBL/GenBank/DDBJ databases">
        <authorList>
            <person name="Sun Q."/>
            <person name="Zhou Y."/>
        </authorList>
    </citation>
    <scope>NUCLEOTIDE SEQUENCE</scope>
    <source>
        <strain evidence="18">CGMCC 1.15725</strain>
    </source>
</reference>
<protein>
    <submittedName>
        <fullName evidence="18">3-hydroxyacyl-CoA dehydrogenase</fullName>
    </submittedName>
</protein>
<evidence type="ECO:0000256" key="5">
    <source>
        <dbReference type="ARBA" id="ARBA00022832"/>
    </source>
</evidence>
<dbReference type="SUPFAM" id="SSF48179">
    <property type="entry name" value="6-phosphogluconate dehydrogenase C-terminal domain-like"/>
    <property type="match status" value="2"/>
</dbReference>
<name>A0A8J2YPZ7_9PROT</name>
<dbReference type="SUPFAM" id="SSF52096">
    <property type="entry name" value="ClpP/crotonase"/>
    <property type="match status" value="1"/>
</dbReference>
<dbReference type="EMBL" id="BMJQ01000001">
    <property type="protein sequence ID" value="GGF02383.1"/>
    <property type="molecule type" value="Genomic_DNA"/>
</dbReference>
<dbReference type="Gene3D" id="3.40.50.720">
    <property type="entry name" value="NAD(P)-binding Rossmann-like Domain"/>
    <property type="match status" value="1"/>
</dbReference>
<accession>A0A8J2YPZ7</accession>
<keyword evidence="7" id="KW-0560">Oxidoreductase</keyword>
<reference evidence="18" key="1">
    <citation type="journal article" date="2014" name="Int. J. Syst. Evol. Microbiol.">
        <title>Complete genome sequence of Corynebacterium casei LMG S-19264T (=DSM 44701T), isolated from a smear-ripened cheese.</title>
        <authorList>
            <consortium name="US DOE Joint Genome Institute (JGI-PGF)"/>
            <person name="Walter F."/>
            <person name="Albersmeier A."/>
            <person name="Kalinowski J."/>
            <person name="Ruckert C."/>
        </authorList>
    </citation>
    <scope>NUCLEOTIDE SEQUENCE</scope>
    <source>
        <strain evidence="18">CGMCC 1.15725</strain>
    </source>
</reference>
<comment type="subcellular location">
    <subcellularLocation>
        <location evidence="1">Peroxisome</location>
    </subcellularLocation>
</comment>
<evidence type="ECO:0000256" key="10">
    <source>
        <dbReference type="ARBA" id="ARBA00023140"/>
    </source>
</evidence>
<dbReference type="SUPFAM" id="SSF51735">
    <property type="entry name" value="NAD(P)-binding Rossmann-fold domains"/>
    <property type="match status" value="1"/>
</dbReference>